<gene>
    <name evidence="1" type="ORF">SAMN04487891_11077</name>
    <name evidence="2" type="ORF">SAMN05216293_3639</name>
</gene>
<dbReference type="AlphaFoldDB" id="A0A1M7BAB3"/>
<dbReference type="Proteomes" id="UP000198940">
    <property type="component" value="Unassembled WGS sequence"/>
</dbReference>
<evidence type="ECO:0000313" key="2">
    <source>
        <dbReference type="EMBL" id="SHL51871.1"/>
    </source>
</evidence>
<evidence type="ECO:0000313" key="4">
    <source>
        <dbReference type="Proteomes" id="UP000198940"/>
    </source>
</evidence>
<evidence type="ECO:0000313" key="3">
    <source>
        <dbReference type="Proteomes" id="UP000184031"/>
    </source>
</evidence>
<evidence type="ECO:0000313" key="1">
    <source>
        <dbReference type="EMBL" id="SFC38885.1"/>
    </source>
</evidence>
<organism evidence="2 3">
    <name type="scientific">Flagellimonas taeanensis</name>
    <dbReference type="NCBI Taxonomy" id="1005926"/>
    <lineage>
        <taxon>Bacteria</taxon>
        <taxon>Pseudomonadati</taxon>
        <taxon>Bacteroidota</taxon>
        <taxon>Flavobacteriia</taxon>
        <taxon>Flavobacteriales</taxon>
        <taxon>Flavobacteriaceae</taxon>
        <taxon>Flagellimonas</taxon>
    </lineage>
</organism>
<protein>
    <submittedName>
        <fullName evidence="2">Uncharacterized protein</fullName>
    </submittedName>
</protein>
<reference evidence="2 3" key="1">
    <citation type="submission" date="2016-11" db="EMBL/GenBank/DDBJ databases">
        <authorList>
            <person name="Varghese N."/>
            <person name="Submissions S."/>
        </authorList>
    </citation>
    <scope>NUCLEOTIDE SEQUENCE [LARGE SCALE GENOMIC DNA]</scope>
    <source>
        <strain evidence="2 3">CGMCC 1.12174</strain>
        <strain evidence="1 4">DSM 26351</strain>
    </source>
</reference>
<comment type="caution">
    <text evidence="2">The sequence shown here is derived from an EMBL/GenBank/DDBJ whole genome shotgun (WGS) entry which is preliminary data.</text>
</comment>
<keyword evidence="4" id="KW-1185">Reference proteome</keyword>
<sequence>MLDLPIITTDWMACTMRAFFLKFYLETTLPTILPLMHCLNSMSRTGNFKLFKKQKHETSSRSIYGQLSGL</sequence>
<accession>A0A1M7BAB3</accession>
<proteinExistence type="predicted"/>
<dbReference type="STRING" id="1055723.SAMN05216293_3639"/>
<dbReference type="EMBL" id="FRAT01000011">
    <property type="protein sequence ID" value="SHL51871.1"/>
    <property type="molecule type" value="Genomic_DNA"/>
</dbReference>
<dbReference type="EMBL" id="FOKU01000010">
    <property type="protein sequence ID" value="SFC38885.1"/>
    <property type="molecule type" value="Genomic_DNA"/>
</dbReference>
<dbReference type="Proteomes" id="UP000184031">
    <property type="component" value="Unassembled WGS sequence"/>
</dbReference>
<name>A0A1M7BAB3_9FLAO</name>